<keyword evidence="3" id="KW-0645">Protease</keyword>
<feature type="transmembrane region" description="Helical" evidence="1">
    <location>
        <begin position="81"/>
        <end position="100"/>
    </location>
</feature>
<evidence type="ECO:0000313" key="4">
    <source>
        <dbReference type="Proteomes" id="UP000743001"/>
    </source>
</evidence>
<keyword evidence="3" id="KW-0378">Hydrolase</keyword>
<dbReference type="PANTHER" id="PTHR36435:SF1">
    <property type="entry name" value="CAAX AMINO TERMINAL PROTEASE FAMILY PROTEIN"/>
    <property type="match status" value="1"/>
</dbReference>
<feature type="transmembrane region" description="Helical" evidence="1">
    <location>
        <begin position="106"/>
        <end position="122"/>
    </location>
</feature>
<keyword evidence="4" id="KW-1185">Reference proteome</keyword>
<proteinExistence type="predicted"/>
<feature type="transmembrane region" description="Helical" evidence="1">
    <location>
        <begin position="37"/>
        <end position="58"/>
    </location>
</feature>
<evidence type="ECO:0000256" key="1">
    <source>
        <dbReference type="SAM" id="Phobius"/>
    </source>
</evidence>
<dbReference type="Proteomes" id="UP000743001">
    <property type="component" value="Unassembled WGS sequence"/>
</dbReference>
<keyword evidence="1" id="KW-1133">Transmembrane helix</keyword>
<accession>A0ABS6FLF7</accession>
<feature type="transmembrane region" description="Helical" evidence="1">
    <location>
        <begin position="217"/>
        <end position="239"/>
    </location>
</feature>
<dbReference type="RefSeq" id="WP_216477410.1">
    <property type="nucleotide sequence ID" value="NZ_JAHLQJ010000003.1"/>
</dbReference>
<gene>
    <name evidence="3" type="ORF">KQJ23_04060</name>
</gene>
<sequence length="254" mass="27948">MKMLKNSYWPAIGVAVLCTFFTALGSAIAEIMEVEEAAAYLIMAGGVAVSALLGLLIMKRSGNAMRQYGFRLPERNGIGQVWMYVPLLLLELAPILIYGFHFNKQPIVYAVLLLFTLLVGLNEEMYFRGLVFGYLNRISTKTAIIGSSVIFGVLHAVTALNGKNMGLVLLQVGFAFLAGVVLVQIVVLTKSLWPGILWHIVHNFLSFSTEDVFDEKAIIVVSIQVFLLLVYAIGMGISLSKRQALEQPSTITMR</sequence>
<dbReference type="EMBL" id="JAHLQJ010000003">
    <property type="protein sequence ID" value="MBU5671001.1"/>
    <property type="molecule type" value="Genomic_DNA"/>
</dbReference>
<keyword evidence="1" id="KW-0472">Membrane</keyword>
<dbReference type="InterPro" id="IPR052710">
    <property type="entry name" value="CAAX_protease"/>
</dbReference>
<keyword evidence="1" id="KW-0812">Transmembrane</keyword>
<keyword evidence="3" id="KW-0482">Metalloprotease</keyword>
<protein>
    <submittedName>
        <fullName evidence="3">CPBP family intramembrane metalloprotease</fullName>
    </submittedName>
</protein>
<evidence type="ECO:0000259" key="2">
    <source>
        <dbReference type="Pfam" id="PF02517"/>
    </source>
</evidence>
<dbReference type="InterPro" id="IPR003675">
    <property type="entry name" value="Rce1/LyrA-like_dom"/>
</dbReference>
<dbReference type="Pfam" id="PF02517">
    <property type="entry name" value="Rce1-like"/>
    <property type="match status" value="1"/>
</dbReference>
<organism evidence="3 4">
    <name type="scientific">Paenibacillus brevis</name>
    <dbReference type="NCBI Taxonomy" id="2841508"/>
    <lineage>
        <taxon>Bacteria</taxon>
        <taxon>Bacillati</taxon>
        <taxon>Bacillota</taxon>
        <taxon>Bacilli</taxon>
        <taxon>Bacillales</taxon>
        <taxon>Paenibacillaceae</taxon>
        <taxon>Paenibacillus</taxon>
    </lineage>
</organism>
<name>A0ABS6FLF7_9BACL</name>
<dbReference type="PANTHER" id="PTHR36435">
    <property type="entry name" value="SLR1288 PROTEIN"/>
    <property type="match status" value="1"/>
</dbReference>
<feature type="domain" description="CAAX prenyl protease 2/Lysostaphin resistance protein A-like" evidence="2">
    <location>
        <begin position="109"/>
        <end position="205"/>
    </location>
</feature>
<dbReference type="GO" id="GO:0008237">
    <property type="term" value="F:metallopeptidase activity"/>
    <property type="evidence" value="ECO:0007669"/>
    <property type="project" value="UniProtKB-KW"/>
</dbReference>
<evidence type="ECO:0000313" key="3">
    <source>
        <dbReference type="EMBL" id="MBU5671001.1"/>
    </source>
</evidence>
<comment type="caution">
    <text evidence="3">The sequence shown here is derived from an EMBL/GenBank/DDBJ whole genome shotgun (WGS) entry which is preliminary data.</text>
</comment>
<reference evidence="3 4" key="1">
    <citation type="submission" date="2021-06" db="EMBL/GenBank/DDBJ databases">
        <authorList>
            <person name="Sun Q."/>
            <person name="Li D."/>
        </authorList>
    </citation>
    <scope>NUCLEOTIDE SEQUENCE [LARGE SCALE GENOMIC DNA]</scope>
    <source>
        <strain evidence="3 4">MSJ-6</strain>
    </source>
</reference>
<feature type="transmembrane region" description="Helical" evidence="1">
    <location>
        <begin position="168"/>
        <end position="188"/>
    </location>
</feature>